<sequence length="126" mass="14515">MGVTSPQFPELLYDPSQFHCHQTLGFHRQFQKWSWVLEDGDEGHDLEPSECLFLHTPFHSVSTPPRGCLHLHRCKCLFSSPFSAFQLGSLPTQSSPAHSVWISARVLCFLTRNARTWLDNYTFHVD</sequence>
<protein>
    <submittedName>
        <fullName evidence="1">Uncharacterized protein</fullName>
    </submittedName>
</protein>
<keyword evidence="2" id="KW-1185">Reference proteome</keyword>
<evidence type="ECO:0000313" key="1">
    <source>
        <dbReference type="EMBL" id="MCI4395100.1"/>
    </source>
</evidence>
<proteinExistence type="predicted"/>
<gene>
    <name evidence="1" type="ORF">PGIGA_G00176420</name>
</gene>
<evidence type="ECO:0000313" key="2">
    <source>
        <dbReference type="Proteomes" id="UP000829447"/>
    </source>
</evidence>
<dbReference type="EMBL" id="CM040481">
    <property type="protein sequence ID" value="MCI4395100.1"/>
    <property type="molecule type" value="Genomic_DNA"/>
</dbReference>
<name>A0ACC5XWZ8_PANGG</name>
<accession>A0ACC5XWZ8</accession>
<comment type="caution">
    <text evidence="1">The sequence shown here is derived from an EMBL/GenBank/DDBJ whole genome shotgun (WGS) entry which is preliminary data.</text>
</comment>
<organism evidence="1 2">
    <name type="scientific">Pangasianodon gigas</name>
    <name type="common">Mekong giant catfish</name>
    <name type="synonym">Pangasius gigas</name>
    <dbReference type="NCBI Taxonomy" id="30993"/>
    <lineage>
        <taxon>Eukaryota</taxon>
        <taxon>Metazoa</taxon>
        <taxon>Chordata</taxon>
        <taxon>Craniata</taxon>
        <taxon>Vertebrata</taxon>
        <taxon>Euteleostomi</taxon>
        <taxon>Actinopterygii</taxon>
        <taxon>Neopterygii</taxon>
        <taxon>Teleostei</taxon>
        <taxon>Ostariophysi</taxon>
        <taxon>Siluriformes</taxon>
        <taxon>Pangasiidae</taxon>
        <taxon>Pangasianodon</taxon>
    </lineage>
</organism>
<reference evidence="1 2" key="1">
    <citation type="journal article" date="2022" name="bioRxiv">
        <title>An ancient truncated duplication of the anti-Mullerian hormone receptor type 2 gene is a potential conserved master sex determinant in the Pangasiidae catfish family.</title>
        <authorList>
            <person name="Wen M."/>
            <person name="Pan Q."/>
            <person name="Jouanno E."/>
            <person name="Montfort J."/>
            <person name="Zahm M."/>
            <person name="Cabau C."/>
            <person name="Klopp C."/>
            <person name="Iampietro C."/>
            <person name="Roques C."/>
            <person name="Bouchez O."/>
            <person name="Castinel A."/>
            <person name="Donnadieu C."/>
            <person name="Parrinello H."/>
            <person name="Poncet C."/>
            <person name="Belmonte E."/>
            <person name="Gautier V."/>
            <person name="Avarre J.-C."/>
            <person name="Dugue R."/>
            <person name="Gustiano R."/>
            <person name="Ha T.T.T."/>
            <person name="Campet M."/>
            <person name="Sriphairoj K."/>
            <person name="Ribolli J."/>
            <person name="de Almeida F.L."/>
            <person name="Desvignes T."/>
            <person name="Postlethwait J.H."/>
            <person name="Bucao C.F."/>
            <person name="Robinson-Rechavi M."/>
            <person name="Bobe J."/>
            <person name="Herpin A."/>
            <person name="Guiguen Y."/>
        </authorList>
    </citation>
    <scope>NUCLEOTIDE SEQUENCE [LARGE SCALE GENOMIC DNA]</scope>
    <source>
        <strain evidence="1">YG-Dec2019</strain>
    </source>
</reference>
<dbReference type="Proteomes" id="UP000829447">
    <property type="component" value="Linkage Group LG28"/>
</dbReference>